<dbReference type="InterPro" id="IPR001242">
    <property type="entry name" value="Condensation_dom"/>
</dbReference>
<dbReference type="FunFam" id="3.40.50.12780:FF:000012">
    <property type="entry name" value="Non-ribosomal peptide synthetase"/>
    <property type="match status" value="1"/>
</dbReference>
<keyword evidence="5" id="KW-0596">Phosphopantetheine</keyword>
<dbReference type="Gene3D" id="3.30.559.30">
    <property type="entry name" value="Nonribosomal peptide synthetase, condensation domain"/>
    <property type="match status" value="1"/>
</dbReference>
<dbReference type="CDD" id="cd12114">
    <property type="entry name" value="A_NRPS_TlmIV_like"/>
    <property type="match status" value="1"/>
</dbReference>
<protein>
    <recommendedName>
        <fullName evidence="4">Phenyloxazoline synthase MbtB</fullName>
    </recommendedName>
    <alternativeName>
        <fullName evidence="9">Mycobactin synthetase protein B</fullName>
    </alternativeName>
</protein>
<dbReference type="STRING" id="1428628.WN71_033015"/>
<dbReference type="RefSeq" id="WP_046591864.1">
    <property type="nucleotide sequence ID" value="NZ_LAVA02000097.1"/>
</dbReference>
<dbReference type="Gene3D" id="3.30.559.10">
    <property type="entry name" value="Chloramphenicol acetyltransferase-like domain"/>
    <property type="match status" value="1"/>
</dbReference>
<dbReference type="InterPro" id="IPR057737">
    <property type="entry name" value="Condensation_MtbB-like"/>
</dbReference>
<dbReference type="InterPro" id="IPR010071">
    <property type="entry name" value="AA_adenyl_dom"/>
</dbReference>
<dbReference type="InterPro" id="IPR009081">
    <property type="entry name" value="PP-bd_ACP"/>
</dbReference>
<reference evidence="12" key="1">
    <citation type="submission" date="2016-10" db="EMBL/GenBank/DDBJ databases">
        <title>Genome sequence of Streptomyces mangrovisoli MUSC 149.</title>
        <authorList>
            <person name="Lee L.-H."/>
            <person name="Ser H.-L."/>
        </authorList>
    </citation>
    <scope>NUCLEOTIDE SEQUENCE [LARGE SCALE GENOMIC DNA]</scope>
    <source>
        <strain evidence="12">MUSC 149</strain>
    </source>
</reference>
<organism evidence="12 13">
    <name type="scientific">Streptomyces mangrovisoli</name>
    <dbReference type="NCBI Taxonomy" id="1428628"/>
    <lineage>
        <taxon>Bacteria</taxon>
        <taxon>Bacillati</taxon>
        <taxon>Actinomycetota</taxon>
        <taxon>Actinomycetes</taxon>
        <taxon>Kitasatosporales</taxon>
        <taxon>Streptomycetaceae</taxon>
        <taxon>Streptomyces</taxon>
    </lineage>
</organism>
<evidence type="ECO:0000256" key="3">
    <source>
        <dbReference type="ARBA" id="ARBA00007380"/>
    </source>
</evidence>
<evidence type="ECO:0000256" key="6">
    <source>
        <dbReference type="ARBA" id="ARBA00022553"/>
    </source>
</evidence>
<dbReference type="GO" id="GO:0008610">
    <property type="term" value="P:lipid biosynthetic process"/>
    <property type="evidence" value="ECO:0007669"/>
    <property type="project" value="UniProtKB-ARBA"/>
</dbReference>
<dbReference type="InterPro" id="IPR045851">
    <property type="entry name" value="AMP-bd_C_sf"/>
</dbReference>
<evidence type="ECO:0000256" key="9">
    <source>
        <dbReference type="ARBA" id="ARBA00033440"/>
    </source>
</evidence>
<evidence type="ECO:0000256" key="5">
    <source>
        <dbReference type="ARBA" id="ARBA00022450"/>
    </source>
</evidence>
<dbReference type="InterPro" id="IPR029063">
    <property type="entry name" value="SAM-dependent_MTases_sf"/>
</dbReference>
<dbReference type="GO" id="GO:0009403">
    <property type="term" value="P:toxin biosynthetic process"/>
    <property type="evidence" value="ECO:0007669"/>
    <property type="project" value="UniProtKB-ARBA"/>
</dbReference>
<dbReference type="InterPro" id="IPR000873">
    <property type="entry name" value="AMP-dep_synth/lig_dom"/>
</dbReference>
<dbReference type="SMART" id="SM00823">
    <property type="entry name" value="PKS_PP"/>
    <property type="match status" value="1"/>
</dbReference>
<feature type="region of interest" description="Disordered" evidence="10">
    <location>
        <begin position="596"/>
        <end position="636"/>
    </location>
</feature>
<evidence type="ECO:0000313" key="12">
    <source>
        <dbReference type="EMBL" id="OIJ63642.1"/>
    </source>
</evidence>
<dbReference type="GO" id="GO:0017000">
    <property type="term" value="P:antibiotic biosynthetic process"/>
    <property type="evidence" value="ECO:0007669"/>
    <property type="project" value="UniProtKB-ARBA"/>
</dbReference>
<proteinExistence type="inferred from homology"/>
<dbReference type="Gene3D" id="3.40.50.150">
    <property type="entry name" value="Vaccinia Virus protein VP39"/>
    <property type="match status" value="1"/>
</dbReference>
<dbReference type="GO" id="GO:0016874">
    <property type="term" value="F:ligase activity"/>
    <property type="evidence" value="ECO:0007669"/>
    <property type="project" value="UniProtKB-KW"/>
</dbReference>
<dbReference type="GO" id="GO:0031177">
    <property type="term" value="F:phosphopantetheine binding"/>
    <property type="evidence" value="ECO:0007669"/>
    <property type="project" value="InterPro"/>
</dbReference>
<keyword evidence="13" id="KW-1185">Reference proteome</keyword>
<dbReference type="PROSITE" id="PS00455">
    <property type="entry name" value="AMP_BINDING"/>
    <property type="match status" value="1"/>
</dbReference>
<dbReference type="InterPro" id="IPR006162">
    <property type="entry name" value="Ppantetheine_attach_site"/>
</dbReference>
<feature type="region of interest" description="Disordered" evidence="10">
    <location>
        <begin position="1378"/>
        <end position="1397"/>
    </location>
</feature>
<dbReference type="FunFam" id="3.30.559.10:FF:000023">
    <property type="entry name" value="Non-ribosomal peptide synthetase"/>
    <property type="match status" value="1"/>
</dbReference>
<dbReference type="Pfam" id="PF00668">
    <property type="entry name" value="Condensation"/>
    <property type="match status" value="1"/>
</dbReference>
<dbReference type="Pfam" id="PF00501">
    <property type="entry name" value="AMP-binding"/>
    <property type="match status" value="1"/>
</dbReference>
<dbReference type="InterPro" id="IPR013217">
    <property type="entry name" value="Methyltransf_12"/>
</dbReference>
<evidence type="ECO:0000256" key="10">
    <source>
        <dbReference type="SAM" id="MobiDB-lite"/>
    </source>
</evidence>
<dbReference type="SUPFAM" id="SSF52777">
    <property type="entry name" value="CoA-dependent acyltransferases"/>
    <property type="match status" value="2"/>
</dbReference>
<dbReference type="Gene3D" id="3.40.50.12780">
    <property type="entry name" value="N-terminal domain of ligase-like"/>
    <property type="match status" value="1"/>
</dbReference>
<comment type="similarity">
    <text evidence="3">Belongs to the ATP-dependent AMP-binding enzyme family. MbtB subfamily.</text>
</comment>
<keyword evidence="7" id="KW-0436">Ligase</keyword>
<dbReference type="InterPro" id="IPR042099">
    <property type="entry name" value="ANL_N_sf"/>
</dbReference>
<dbReference type="OrthoDB" id="2472181at2"/>
<dbReference type="PROSITE" id="PS00012">
    <property type="entry name" value="PHOSPHOPANTETHEINE"/>
    <property type="match status" value="1"/>
</dbReference>
<dbReference type="PANTHER" id="PTHR45527">
    <property type="entry name" value="NONRIBOSOMAL PEPTIDE SYNTHETASE"/>
    <property type="match status" value="1"/>
</dbReference>
<accession>A0A1J4NNC5</accession>
<dbReference type="FunFam" id="3.30.559.30:FF:000006">
    <property type="entry name" value="Yersiniabactin polyketide/non-ribosomal peptide synthetase"/>
    <property type="match status" value="1"/>
</dbReference>
<evidence type="ECO:0000313" key="13">
    <source>
        <dbReference type="Proteomes" id="UP000034196"/>
    </source>
</evidence>
<name>A0A1J4NNC5_9ACTN</name>
<dbReference type="EMBL" id="LAVA02000097">
    <property type="protein sequence ID" value="OIJ63642.1"/>
    <property type="molecule type" value="Genomic_DNA"/>
</dbReference>
<comment type="pathway">
    <text evidence="2">Siderophore biosynthesis; mycobactin biosynthesis.</text>
</comment>
<dbReference type="GO" id="GO:0043041">
    <property type="term" value="P:amino acid activation for nonribosomal peptide biosynthetic process"/>
    <property type="evidence" value="ECO:0007669"/>
    <property type="project" value="TreeGrafter"/>
</dbReference>
<sequence>MNDRLIGSAPGAERFQPFPLTEIQYAYWVGRGPNFVLGNVAPHAYFELEGRRLDPATLSRAWRRLIARHDMLRAVVGADGKQQVLKDVPEFEVRCTDVRSASEEDRERTLSAVREEMSHHVYSAADWPLFDIRLTRLPDHDRLHVSLDLLMVDLASLTLLFSEWSALCQDPDLELPPVDVTFRDYALELERGSGAVRYQKALEYWTSRAATLAPPPDLPLATSPVSVHKPRFTHREFHLPEDRWKVLQERCAERGLTPTAVLATLFSEVLAVWSGTRRFTLNLTLFNRLPLLLADAGAGKRTVHPHLGRMVGDFTSICLLETDASTGRTLTERVEATQVQLQKDLRHRQVSALEALRERRRLGLQSGFETMPVVFTSGLGTAADVSGSMDYFGDISYRVSQTPQVWLDHQVVDITGSLDLTWDCVEELFPAGLLDDMFESYCSLVAALADDDSRWDEEIVLALPAHQLTGRERANETSGERPAGLLHDPFLEQAARHPDRTAVVSGNRCLSYGDLAAHARELAGEVAALAEDGLRDRLVAIGLPKGADQIAATYGVLLAGGAYLPVSPALPEQRRARLLADGEALAVLTAPGSALTASGSDAGDDSGPCWPQDLPRIPVGEARPAPGTPGRHPSGPADPADLAYVIYTSGSTGAPKGVMIEHHAALNTVLDINERYGVGPEDRVFGLADLGFDLSVYDTFGALAAGAALVLPDPELRSEPAHWAKLMGEHGVTVWNSVPAQMQMLVEHLEAGGAIPDRLRLVLLSGDWIPVDLPERIRALWPEAEVVSLGGATEASIWSIQHPADEVEPGAKSVPYGTPLRNQTFHVLDSRMEPCPVWTAGELHIGGVGLARGYWADPQRTAASFVTHPRTGERLYRTGDFGRYRPDGTIEFLGRRDGQVKINGHRVELGEIEATLAAHPGVDSAVVVKAADQDGATRLLGYVVPDKEDDTLFVTERADTALRDRQWQALTASGDAPAAGPDPEHLRRAWDVLDEVYTTAAASAFRAFGLPHLPGSGFDPAALRGVGVAPRYTRWLARAVRGLEHAGYLRRTADGLEVARELPAELPAGLRERTRRVLGEVLEIPEDVSEWMLSLAGDLTDVLTQSRHSAELYASDRTPGIYARLFGPTYVAATDAVRALVSQAPADRPLTVLEVGSGYGSLTRHLLPLLPADRTEYAFTDISRYFLDRARTEFADFPFVRYDLLDLDQPPAAQGFDGRSADLVVAASVLHDMRDIRRTLHALRSVLAPGGVLLLVEQTTFHPWFDLVMGLQQGFDNFTDTQLRTDHCLLDRDQWDLELAAAGFTDSARLTTTGGPASVGFDVIVARSAGVRRRFAPDALRAYAAERLARHMVPAQLLALDELPLSATGKVDRAALAKAGPRGSVRGRPARPPRTDRQRKLVGIWQELLGLSQVDLGDDFLEAGGDSLLAARLAARLQSAFGIDVSVRTVLQYTTIEALDGHLGQLLGPSELLPEEK</sequence>
<evidence type="ECO:0000256" key="4">
    <source>
        <dbReference type="ARBA" id="ARBA00016743"/>
    </source>
</evidence>
<dbReference type="Pfam" id="PF00550">
    <property type="entry name" value="PP-binding"/>
    <property type="match status" value="1"/>
</dbReference>
<evidence type="ECO:0000256" key="2">
    <source>
        <dbReference type="ARBA" id="ARBA00005102"/>
    </source>
</evidence>
<dbReference type="InterPro" id="IPR020806">
    <property type="entry name" value="PKS_PP-bd"/>
</dbReference>
<dbReference type="Pfam" id="PF08242">
    <property type="entry name" value="Methyltransf_12"/>
    <property type="match status" value="1"/>
</dbReference>
<dbReference type="Gene3D" id="1.10.1200.10">
    <property type="entry name" value="ACP-like"/>
    <property type="match status" value="1"/>
</dbReference>
<comment type="caution">
    <text evidence="12">The sequence shown here is derived from an EMBL/GenBank/DDBJ whole genome shotgun (WGS) entry which is preliminary data.</text>
</comment>
<dbReference type="NCBIfam" id="TIGR01733">
    <property type="entry name" value="AA-adenyl-dom"/>
    <property type="match status" value="1"/>
</dbReference>
<keyword evidence="8" id="KW-0677">Repeat</keyword>
<evidence type="ECO:0000259" key="11">
    <source>
        <dbReference type="PROSITE" id="PS50075"/>
    </source>
</evidence>
<dbReference type="Proteomes" id="UP000034196">
    <property type="component" value="Unassembled WGS sequence"/>
</dbReference>
<evidence type="ECO:0000256" key="8">
    <source>
        <dbReference type="ARBA" id="ARBA00022737"/>
    </source>
</evidence>
<evidence type="ECO:0000256" key="1">
    <source>
        <dbReference type="ARBA" id="ARBA00001957"/>
    </source>
</evidence>
<dbReference type="CDD" id="cd02440">
    <property type="entry name" value="AdoMet_MTases"/>
    <property type="match status" value="1"/>
</dbReference>
<gene>
    <name evidence="12" type="ORF">WN71_033015</name>
</gene>
<dbReference type="InterPro" id="IPR020845">
    <property type="entry name" value="AMP-binding_CS"/>
</dbReference>
<dbReference type="SUPFAM" id="SSF53335">
    <property type="entry name" value="S-adenosyl-L-methionine-dependent methyltransferases"/>
    <property type="match status" value="1"/>
</dbReference>
<evidence type="ECO:0000256" key="7">
    <source>
        <dbReference type="ARBA" id="ARBA00022598"/>
    </source>
</evidence>
<dbReference type="PROSITE" id="PS50075">
    <property type="entry name" value="CARRIER"/>
    <property type="match status" value="1"/>
</dbReference>
<dbReference type="SUPFAM" id="SSF47336">
    <property type="entry name" value="ACP-like"/>
    <property type="match status" value="1"/>
</dbReference>
<dbReference type="CDD" id="cd19535">
    <property type="entry name" value="Cyc_NRPS"/>
    <property type="match status" value="1"/>
</dbReference>
<dbReference type="SUPFAM" id="SSF56801">
    <property type="entry name" value="Acetyl-CoA synthetase-like"/>
    <property type="match status" value="1"/>
</dbReference>
<dbReference type="Gene3D" id="3.30.300.30">
    <property type="match status" value="2"/>
</dbReference>
<dbReference type="GO" id="GO:0005737">
    <property type="term" value="C:cytoplasm"/>
    <property type="evidence" value="ECO:0007669"/>
    <property type="project" value="TreeGrafter"/>
</dbReference>
<dbReference type="InterPro" id="IPR036736">
    <property type="entry name" value="ACP-like_sf"/>
</dbReference>
<keyword evidence="6" id="KW-0597">Phosphoprotein</keyword>
<feature type="domain" description="Carrier" evidence="11">
    <location>
        <begin position="1392"/>
        <end position="1467"/>
    </location>
</feature>
<comment type="cofactor">
    <cofactor evidence="1">
        <name>pantetheine 4'-phosphate</name>
        <dbReference type="ChEBI" id="CHEBI:47942"/>
    </cofactor>
</comment>
<dbReference type="PANTHER" id="PTHR45527:SF10">
    <property type="entry name" value="PYOCHELIN SYNTHASE PCHF"/>
    <property type="match status" value="1"/>
</dbReference>
<dbReference type="InterPro" id="IPR023213">
    <property type="entry name" value="CAT-like_dom_sf"/>
</dbReference>